<dbReference type="SMART" id="SM00729">
    <property type="entry name" value="Elp3"/>
    <property type="match status" value="1"/>
</dbReference>
<evidence type="ECO:0000313" key="6">
    <source>
        <dbReference type="EMBL" id="AZR74837.1"/>
    </source>
</evidence>
<evidence type="ECO:0000256" key="1">
    <source>
        <dbReference type="ARBA" id="ARBA00022691"/>
    </source>
</evidence>
<dbReference type="SFLD" id="SFLDG01113">
    <property type="entry name" value="Uncharacterised_Radical_SAM_Su"/>
    <property type="match status" value="1"/>
</dbReference>
<keyword evidence="1" id="KW-0949">S-adenosyl-L-methionine</keyword>
<dbReference type="InterPro" id="IPR006638">
    <property type="entry name" value="Elp3/MiaA/NifB-like_rSAM"/>
</dbReference>
<keyword evidence="7" id="KW-1185">Reference proteome</keyword>
<keyword evidence="4" id="KW-0411">Iron-sulfur</keyword>
<dbReference type="AlphaFoldDB" id="A0A3S9T2T1"/>
<evidence type="ECO:0000256" key="2">
    <source>
        <dbReference type="ARBA" id="ARBA00022723"/>
    </source>
</evidence>
<dbReference type="KEGG" id="aft:BBF96_05560"/>
<dbReference type="GO" id="GO:0003824">
    <property type="term" value="F:catalytic activity"/>
    <property type="evidence" value="ECO:0007669"/>
    <property type="project" value="InterPro"/>
</dbReference>
<name>A0A3S9T2T1_9FIRM</name>
<gene>
    <name evidence="6" type="ORF">BBF96_05560</name>
</gene>
<dbReference type="SUPFAM" id="SSF102114">
    <property type="entry name" value="Radical SAM enzymes"/>
    <property type="match status" value="1"/>
</dbReference>
<dbReference type="PANTHER" id="PTHR43288">
    <property type="entry name" value="BIOTIN SYNTHASE-RELATED PROTEIN, RADICAL SAM SUPERFAMILY"/>
    <property type="match status" value="1"/>
</dbReference>
<evidence type="ECO:0000313" key="7">
    <source>
        <dbReference type="Proteomes" id="UP000267250"/>
    </source>
</evidence>
<dbReference type="CDD" id="cd01335">
    <property type="entry name" value="Radical_SAM"/>
    <property type="match status" value="1"/>
</dbReference>
<dbReference type="InterPro" id="IPR007197">
    <property type="entry name" value="rSAM"/>
</dbReference>
<feature type="domain" description="Elp3/MiaA/NifB-like radical SAM core" evidence="5">
    <location>
        <begin position="23"/>
        <end position="215"/>
    </location>
</feature>
<evidence type="ECO:0000259" key="5">
    <source>
        <dbReference type="SMART" id="SM00729"/>
    </source>
</evidence>
<keyword evidence="2" id="KW-0479">Metal-binding</keyword>
<dbReference type="GO" id="GO:0051536">
    <property type="term" value="F:iron-sulfur cluster binding"/>
    <property type="evidence" value="ECO:0007669"/>
    <property type="project" value="UniProtKB-KW"/>
</dbReference>
<organism evidence="6 7">
    <name type="scientific">Anoxybacter fermentans</name>
    <dbReference type="NCBI Taxonomy" id="1323375"/>
    <lineage>
        <taxon>Bacteria</taxon>
        <taxon>Bacillati</taxon>
        <taxon>Bacillota</taxon>
        <taxon>Clostridia</taxon>
        <taxon>Halanaerobiales</taxon>
        <taxon>Anoxybacter</taxon>
    </lineage>
</organism>
<keyword evidence="3" id="KW-0408">Iron</keyword>
<accession>A0A3S9T2T1</accession>
<protein>
    <submittedName>
        <fullName evidence="6">Radical SAM protein</fullName>
    </submittedName>
</protein>
<evidence type="ECO:0000256" key="4">
    <source>
        <dbReference type="ARBA" id="ARBA00023014"/>
    </source>
</evidence>
<dbReference type="GO" id="GO:0046872">
    <property type="term" value="F:metal ion binding"/>
    <property type="evidence" value="ECO:0007669"/>
    <property type="project" value="UniProtKB-KW"/>
</dbReference>
<dbReference type="Proteomes" id="UP000267250">
    <property type="component" value="Chromosome"/>
</dbReference>
<dbReference type="EMBL" id="CP016379">
    <property type="protein sequence ID" value="AZR74837.1"/>
    <property type="molecule type" value="Genomic_DNA"/>
</dbReference>
<dbReference type="PANTHER" id="PTHR43288:SF2">
    <property type="entry name" value="RADICAL SAM CORE DOMAIN-CONTAINING PROTEIN"/>
    <property type="match status" value="1"/>
</dbReference>
<dbReference type="InterPro" id="IPR058240">
    <property type="entry name" value="rSAM_sf"/>
</dbReference>
<dbReference type="InterPro" id="IPR013785">
    <property type="entry name" value="Aldolase_TIM"/>
</dbReference>
<sequence length="279" mass="31265">MKKAREIRDIHFPGQIFFVRPNSTTVITTTGKKCNLNCSHCGGKYLNHMIPITEAGKEIARRKSTSCLISGGCSHDGRVSINLEPLKSVVNGLKVNAHVGLISEEEIKSIATYVDCVSFDFLVDNDTIKEVYHMNKTGDDYIKTYQMLQKYVKVMPHICIGLKGGEIKGEYQAIDTLARLGVEGLVFIIFIPTRGTDYADRKPPALEEVLKLMVYARETFPDIPIHLGCMRPGGRYRAEIDYYAVEVGLNKIVNPTPLAIKRAKELGYKIVYEEECCVL</sequence>
<reference evidence="6 7" key="1">
    <citation type="submission" date="2016-07" db="EMBL/GenBank/DDBJ databases">
        <title>Genome and transcriptome analysis of iron-reducing fermentative bacteria Anoxybacter fermentans.</title>
        <authorList>
            <person name="Zeng X."/>
            <person name="Shao Z."/>
        </authorList>
    </citation>
    <scope>NUCLEOTIDE SEQUENCE [LARGE SCALE GENOMIC DNA]</scope>
    <source>
        <strain evidence="6 7">DY22613</strain>
    </source>
</reference>
<evidence type="ECO:0000256" key="3">
    <source>
        <dbReference type="ARBA" id="ARBA00023004"/>
    </source>
</evidence>
<proteinExistence type="predicted"/>
<dbReference type="Gene3D" id="3.20.20.70">
    <property type="entry name" value="Aldolase class I"/>
    <property type="match status" value="1"/>
</dbReference>
<dbReference type="SFLD" id="SFLDS00029">
    <property type="entry name" value="Radical_SAM"/>
    <property type="match status" value="1"/>
</dbReference>